<evidence type="ECO:0000256" key="5">
    <source>
        <dbReference type="RuleBase" id="RU003693"/>
    </source>
</evidence>
<dbReference type="PANTHER" id="PTHR13693">
    <property type="entry name" value="CLASS II AMINOTRANSFERASE/8-AMINO-7-OXONONANOATE SYNTHASE"/>
    <property type="match status" value="1"/>
</dbReference>
<dbReference type="SUPFAM" id="SSF53383">
    <property type="entry name" value="PLP-dependent transferases"/>
    <property type="match status" value="1"/>
</dbReference>
<evidence type="ECO:0000259" key="6">
    <source>
        <dbReference type="Pfam" id="PF00155"/>
    </source>
</evidence>
<dbReference type="GO" id="GO:0009102">
    <property type="term" value="P:biotin biosynthetic process"/>
    <property type="evidence" value="ECO:0007669"/>
    <property type="project" value="TreeGrafter"/>
</dbReference>
<reference evidence="7 8" key="1">
    <citation type="submission" date="2016-06" db="EMBL/GenBank/DDBJ databases">
        <title>Comparative genomics of the ectomycorrhizal sister species Rhizopogon vinicolor and Rhizopogon vesiculosus (Basidiomycota: Boletales) reveals a divergence of the mating type B locus.</title>
        <authorList>
            <consortium name="DOE Joint Genome Institute"/>
            <person name="Mujic A.B."/>
            <person name="Kuo A."/>
            <person name="Tritt A."/>
            <person name="Lipzen A."/>
            <person name="Chen C."/>
            <person name="Johnson J."/>
            <person name="Sharma A."/>
            <person name="Barry K."/>
            <person name="Grigoriev I.V."/>
            <person name="Spatafora J.W."/>
        </authorList>
    </citation>
    <scope>NUCLEOTIDE SEQUENCE [LARGE SCALE GENOMIC DNA]</scope>
    <source>
        <strain evidence="7 8">AM-OR11-026</strain>
    </source>
</reference>
<evidence type="ECO:0000313" key="7">
    <source>
        <dbReference type="EMBL" id="OAX34596.1"/>
    </source>
</evidence>
<dbReference type="STRING" id="1314800.A0A1B7MPT1"/>
<dbReference type="InParanoid" id="A0A1B7MPT1"/>
<proteinExistence type="inferred from homology"/>
<dbReference type="GO" id="GO:0016740">
    <property type="term" value="F:transferase activity"/>
    <property type="evidence" value="ECO:0007669"/>
    <property type="project" value="UniProtKB-KW"/>
</dbReference>
<dbReference type="PROSITE" id="PS00599">
    <property type="entry name" value="AA_TRANSFER_CLASS_2"/>
    <property type="match status" value="1"/>
</dbReference>
<feature type="domain" description="Aminotransferase class I/classII large" evidence="6">
    <location>
        <begin position="35"/>
        <end position="284"/>
    </location>
</feature>
<evidence type="ECO:0000256" key="3">
    <source>
        <dbReference type="ARBA" id="ARBA00022679"/>
    </source>
</evidence>
<dbReference type="Proteomes" id="UP000092154">
    <property type="component" value="Unassembled WGS sequence"/>
</dbReference>
<name>A0A1B7MPT1_9AGAM</name>
<sequence>MSSLNEKLAAALSSREKRHIRRRLPVSTSAVHPSTDFTSNDYLSLATSLTLRAAFQSALSAAPQILGSGGSRLLVPTPLHAALENRLEIFFGAEKALLFNSGFDANVAFFSAIPQPGDVVLYDEHIHASVHDGMATSRIDPSSRIKFPHNSVAALKRSLRKLLHEQDDLRDGKASAFVAVESLYSMDGTFAPLHEIVQCVEEMLPRGNGYVIVDEAHATGIYGPQGRGMVAALGLEGRVLARLHTFGKALAGSGAAILTTELIRDYLLNYARPLIYTTALTYANVIGVGCAFDTLENGSAEVIYQDISWIF</sequence>
<dbReference type="InterPro" id="IPR015421">
    <property type="entry name" value="PyrdxlP-dep_Trfase_major"/>
</dbReference>
<dbReference type="InterPro" id="IPR015424">
    <property type="entry name" value="PyrdxlP-dep_Trfase"/>
</dbReference>
<dbReference type="InterPro" id="IPR050087">
    <property type="entry name" value="AON_synthase_class-II"/>
</dbReference>
<evidence type="ECO:0000313" key="8">
    <source>
        <dbReference type="Proteomes" id="UP000092154"/>
    </source>
</evidence>
<gene>
    <name evidence="7" type="ORF">K503DRAFT_433259</name>
</gene>
<comment type="similarity">
    <text evidence="2">Belongs to the class-II pyridoxal-phosphate-dependent aminotransferase family. BioF subfamily.</text>
</comment>
<dbReference type="OrthoDB" id="2382073at2759"/>
<dbReference type="InterPro" id="IPR001917">
    <property type="entry name" value="Aminotrans_II_pyridoxalP_BS"/>
</dbReference>
<protein>
    <submittedName>
        <fullName evidence="7">PLP-dependent transferase</fullName>
    </submittedName>
</protein>
<dbReference type="GO" id="GO:0030170">
    <property type="term" value="F:pyridoxal phosphate binding"/>
    <property type="evidence" value="ECO:0007669"/>
    <property type="project" value="InterPro"/>
</dbReference>
<dbReference type="InterPro" id="IPR004839">
    <property type="entry name" value="Aminotransferase_I/II_large"/>
</dbReference>
<dbReference type="Gene3D" id="3.90.1150.10">
    <property type="entry name" value="Aspartate Aminotransferase, domain 1"/>
    <property type="match status" value="1"/>
</dbReference>
<dbReference type="AlphaFoldDB" id="A0A1B7MPT1"/>
<organism evidence="7 8">
    <name type="scientific">Rhizopogon vinicolor AM-OR11-026</name>
    <dbReference type="NCBI Taxonomy" id="1314800"/>
    <lineage>
        <taxon>Eukaryota</taxon>
        <taxon>Fungi</taxon>
        <taxon>Dikarya</taxon>
        <taxon>Basidiomycota</taxon>
        <taxon>Agaricomycotina</taxon>
        <taxon>Agaricomycetes</taxon>
        <taxon>Agaricomycetidae</taxon>
        <taxon>Boletales</taxon>
        <taxon>Suillineae</taxon>
        <taxon>Rhizopogonaceae</taxon>
        <taxon>Rhizopogon</taxon>
    </lineage>
</organism>
<evidence type="ECO:0000256" key="4">
    <source>
        <dbReference type="ARBA" id="ARBA00022898"/>
    </source>
</evidence>
<accession>A0A1B7MPT1</accession>
<evidence type="ECO:0000256" key="1">
    <source>
        <dbReference type="ARBA" id="ARBA00001933"/>
    </source>
</evidence>
<keyword evidence="3 7" id="KW-0808">Transferase</keyword>
<keyword evidence="8" id="KW-1185">Reference proteome</keyword>
<dbReference type="EMBL" id="KV448591">
    <property type="protein sequence ID" value="OAX34596.1"/>
    <property type="molecule type" value="Genomic_DNA"/>
</dbReference>
<dbReference type="Gene3D" id="3.40.640.10">
    <property type="entry name" value="Type I PLP-dependent aspartate aminotransferase-like (Major domain)"/>
    <property type="match status" value="1"/>
</dbReference>
<dbReference type="InterPro" id="IPR015422">
    <property type="entry name" value="PyrdxlP-dep_Trfase_small"/>
</dbReference>
<keyword evidence="4 5" id="KW-0663">Pyridoxal phosphate</keyword>
<comment type="cofactor">
    <cofactor evidence="1 5">
        <name>pyridoxal 5'-phosphate</name>
        <dbReference type="ChEBI" id="CHEBI:597326"/>
    </cofactor>
</comment>
<evidence type="ECO:0000256" key="2">
    <source>
        <dbReference type="ARBA" id="ARBA00010008"/>
    </source>
</evidence>
<dbReference type="Pfam" id="PF00155">
    <property type="entry name" value="Aminotran_1_2"/>
    <property type="match status" value="1"/>
</dbReference>
<dbReference type="PANTHER" id="PTHR13693:SF77">
    <property type="entry name" value="8-AMINO-7-OXONONANOATE SYNTHASE"/>
    <property type="match status" value="1"/>
</dbReference>